<protein>
    <submittedName>
        <fullName evidence="2">Uncharacterized protein</fullName>
    </submittedName>
</protein>
<dbReference type="EMBL" id="CCAG010014661">
    <property type="status" value="NOT_ANNOTATED_CDS"/>
    <property type="molecule type" value="Genomic_DNA"/>
</dbReference>
<reference evidence="2" key="1">
    <citation type="submission" date="2020-05" db="UniProtKB">
        <authorList>
            <consortium name="EnsemblMetazoa"/>
        </authorList>
    </citation>
    <scope>IDENTIFICATION</scope>
    <source>
        <strain evidence="2">Yale</strain>
    </source>
</reference>
<organism evidence="2 3">
    <name type="scientific">Glossina morsitans morsitans</name>
    <name type="common">Savannah tsetse fly</name>
    <dbReference type="NCBI Taxonomy" id="37546"/>
    <lineage>
        <taxon>Eukaryota</taxon>
        <taxon>Metazoa</taxon>
        <taxon>Ecdysozoa</taxon>
        <taxon>Arthropoda</taxon>
        <taxon>Hexapoda</taxon>
        <taxon>Insecta</taxon>
        <taxon>Pterygota</taxon>
        <taxon>Neoptera</taxon>
        <taxon>Endopterygota</taxon>
        <taxon>Diptera</taxon>
        <taxon>Brachycera</taxon>
        <taxon>Muscomorpha</taxon>
        <taxon>Hippoboscoidea</taxon>
        <taxon>Glossinidae</taxon>
        <taxon>Glossina</taxon>
    </lineage>
</organism>
<proteinExistence type="predicted"/>
<dbReference type="EnsemblMetazoa" id="GMOY006325-RA">
    <property type="protein sequence ID" value="GMOY006325-PA"/>
    <property type="gene ID" value="GMOY006325"/>
</dbReference>
<sequence>MKEETKENTTTCRKRNAENVRTANNSNKRNIAADIRISNYKSKIEKEIKMNQELKLNKLVGYVSH</sequence>
<dbReference type="Proteomes" id="UP000092444">
    <property type="component" value="Unassembled WGS sequence"/>
</dbReference>
<evidence type="ECO:0000313" key="2">
    <source>
        <dbReference type="EnsemblMetazoa" id="GMOY006325-PA"/>
    </source>
</evidence>
<name>A0A1B0FQU9_GLOMM</name>
<feature type="region of interest" description="Disordered" evidence="1">
    <location>
        <begin position="1"/>
        <end position="27"/>
    </location>
</feature>
<dbReference type="AlphaFoldDB" id="A0A1B0FQU9"/>
<keyword evidence="3" id="KW-1185">Reference proteome</keyword>
<evidence type="ECO:0000313" key="3">
    <source>
        <dbReference type="Proteomes" id="UP000092444"/>
    </source>
</evidence>
<accession>A0A1B0FQU9</accession>
<evidence type="ECO:0000256" key="1">
    <source>
        <dbReference type="SAM" id="MobiDB-lite"/>
    </source>
</evidence>